<evidence type="ECO:0000256" key="1">
    <source>
        <dbReference type="SAM" id="MobiDB-lite"/>
    </source>
</evidence>
<dbReference type="Proteomes" id="UP000005220">
    <property type="component" value="Chromosome 2"/>
</dbReference>
<feature type="compositionally biased region" description="Basic and acidic residues" evidence="1">
    <location>
        <begin position="17"/>
        <end position="33"/>
    </location>
</feature>
<dbReference type="AlphaFoldDB" id="H2AQS0"/>
<dbReference type="InParanoid" id="H2AQS0"/>
<dbReference type="EMBL" id="HE650822">
    <property type="protein sequence ID" value="CCF56720.1"/>
    <property type="molecule type" value="Genomic_DNA"/>
</dbReference>
<name>H2AQS0_KAZAF</name>
<dbReference type="FunCoup" id="H2AQS0">
    <property type="interactions" value="233"/>
</dbReference>
<dbReference type="GeneID" id="13883259"/>
<dbReference type="Pfam" id="PF05032">
    <property type="entry name" value="Spo12"/>
    <property type="match status" value="1"/>
</dbReference>
<dbReference type="InterPro" id="IPR007727">
    <property type="entry name" value="Spo12"/>
</dbReference>
<feature type="region of interest" description="Disordered" evidence="1">
    <location>
        <begin position="1"/>
        <end position="45"/>
    </location>
</feature>
<feature type="region of interest" description="Disordered" evidence="1">
    <location>
        <begin position="103"/>
        <end position="140"/>
    </location>
</feature>
<feature type="compositionally biased region" description="Low complexity" evidence="1">
    <location>
        <begin position="34"/>
        <end position="45"/>
    </location>
</feature>
<evidence type="ECO:0000313" key="3">
    <source>
        <dbReference type="Proteomes" id="UP000005220"/>
    </source>
</evidence>
<dbReference type="STRING" id="1071382.H2AQS0"/>
<proteinExistence type="predicted"/>
<dbReference type="RefSeq" id="XP_003955855.1">
    <property type="nucleotide sequence ID" value="XM_003955806.1"/>
</dbReference>
<dbReference type="eggNOG" id="ENOG502SCGC">
    <property type="taxonomic scope" value="Eukaryota"/>
</dbReference>
<dbReference type="OrthoDB" id="5578329at2759"/>
<reference evidence="2 3" key="1">
    <citation type="journal article" date="2011" name="Proc. Natl. Acad. Sci. U.S.A.">
        <title>Evolutionary erosion of yeast sex chromosomes by mating-type switching accidents.</title>
        <authorList>
            <person name="Gordon J.L."/>
            <person name="Armisen D."/>
            <person name="Proux-Wera E."/>
            <person name="Oheigeartaigh S.S."/>
            <person name="Byrne K.P."/>
            <person name="Wolfe K.H."/>
        </authorList>
    </citation>
    <scope>NUCLEOTIDE SEQUENCE [LARGE SCALE GENOMIC DNA]</scope>
    <source>
        <strain evidence="3">ATCC 22294 / BCRC 22015 / CBS 2517 / CECT 1963 / NBRC 1671 / NRRL Y-8276</strain>
    </source>
</reference>
<evidence type="ECO:0000313" key="2">
    <source>
        <dbReference type="EMBL" id="CCF56720.1"/>
    </source>
</evidence>
<gene>
    <name evidence="2" type="primary">KAFR0B04240</name>
    <name evidence="2" type="ORF">KAFR_0B04240</name>
</gene>
<sequence>MVSTSVMSSPITSKQHTTKDKDTFTEIREEKHSSTSSHTSRSSATALRKTIFKNKKGHNLKLRLQLVSKFHSPTDRLISPCSQKLNSYKSNIFKIKNAKPTKLEFQTNPSSNDEDEMSVDSDTPMKDISGMNSENPSEEKIKEDTIFSYTYTLK</sequence>
<feature type="compositionally biased region" description="Polar residues" evidence="1">
    <location>
        <begin position="1"/>
        <end position="15"/>
    </location>
</feature>
<organism evidence="2 3">
    <name type="scientific">Kazachstania africana (strain ATCC 22294 / BCRC 22015 / CBS 2517 / CECT 1963 / NBRC 1671 / NRRL Y-8276)</name>
    <name type="common">Yeast</name>
    <name type="synonym">Kluyveromyces africanus</name>
    <dbReference type="NCBI Taxonomy" id="1071382"/>
    <lineage>
        <taxon>Eukaryota</taxon>
        <taxon>Fungi</taxon>
        <taxon>Dikarya</taxon>
        <taxon>Ascomycota</taxon>
        <taxon>Saccharomycotina</taxon>
        <taxon>Saccharomycetes</taxon>
        <taxon>Saccharomycetales</taxon>
        <taxon>Saccharomycetaceae</taxon>
        <taxon>Kazachstania</taxon>
    </lineage>
</organism>
<protein>
    <submittedName>
        <fullName evidence="2">Uncharacterized protein</fullName>
    </submittedName>
</protein>
<accession>H2AQS0</accession>
<dbReference type="HOGENOM" id="CLU_1704486_0_0_1"/>
<keyword evidence="3" id="KW-1185">Reference proteome</keyword>
<dbReference type="KEGG" id="kaf:KAFR_0B04240"/>